<evidence type="ECO:0000259" key="4">
    <source>
        <dbReference type="SMART" id="SM00906"/>
    </source>
</evidence>
<accession>A0A2R6NK92</accession>
<name>A0A2R6NK92_9APHY</name>
<dbReference type="GO" id="GO:0008270">
    <property type="term" value="F:zinc ion binding"/>
    <property type="evidence" value="ECO:0007669"/>
    <property type="project" value="InterPro"/>
</dbReference>
<dbReference type="InterPro" id="IPR007219">
    <property type="entry name" value="XnlR_reg_dom"/>
</dbReference>
<dbReference type="PANTHER" id="PTHR31001">
    <property type="entry name" value="UNCHARACTERIZED TRANSCRIPTIONAL REGULATORY PROTEIN"/>
    <property type="match status" value="1"/>
</dbReference>
<keyword evidence="6" id="KW-1185">Reference proteome</keyword>
<evidence type="ECO:0000313" key="5">
    <source>
        <dbReference type="EMBL" id="PSR72804.1"/>
    </source>
</evidence>
<feature type="domain" description="Xylanolytic transcriptional activator regulatory" evidence="4">
    <location>
        <begin position="211"/>
        <end position="284"/>
    </location>
</feature>
<comment type="caution">
    <text evidence="5">The sequence shown here is derived from an EMBL/GenBank/DDBJ whole genome shotgun (WGS) entry which is preliminary data.</text>
</comment>
<evidence type="ECO:0000313" key="6">
    <source>
        <dbReference type="Proteomes" id="UP000186601"/>
    </source>
</evidence>
<reference evidence="5 6" key="1">
    <citation type="submission" date="2018-02" db="EMBL/GenBank/DDBJ databases">
        <title>Genome sequence of the basidiomycete white-rot fungus Phlebia centrifuga.</title>
        <authorList>
            <person name="Granchi Z."/>
            <person name="Peng M."/>
            <person name="de Vries R.P."/>
            <person name="Hilden K."/>
            <person name="Makela M.R."/>
            <person name="Grigoriev I."/>
            <person name="Riley R."/>
        </authorList>
    </citation>
    <scope>NUCLEOTIDE SEQUENCE [LARGE SCALE GENOMIC DNA]</scope>
    <source>
        <strain evidence="5 6">FBCC195</strain>
    </source>
</reference>
<keyword evidence="2" id="KW-0539">Nucleus</keyword>
<dbReference type="STRING" id="98765.A0A2R6NK92"/>
<feature type="region of interest" description="Disordered" evidence="3">
    <location>
        <begin position="22"/>
        <end position="55"/>
    </location>
</feature>
<feature type="compositionally biased region" description="Basic and acidic residues" evidence="3">
    <location>
        <begin position="27"/>
        <end position="44"/>
    </location>
</feature>
<dbReference type="GO" id="GO:0005634">
    <property type="term" value="C:nucleus"/>
    <property type="evidence" value="ECO:0007669"/>
    <property type="project" value="UniProtKB-SubCell"/>
</dbReference>
<protein>
    <recommendedName>
        <fullName evidence="4">Xylanolytic transcriptional activator regulatory domain-containing protein</fullName>
    </recommendedName>
</protein>
<organism evidence="5 6">
    <name type="scientific">Hermanssonia centrifuga</name>
    <dbReference type="NCBI Taxonomy" id="98765"/>
    <lineage>
        <taxon>Eukaryota</taxon>
        <taxon>Fungi</taxon>
        <taxon>Dikarya</taxon>
        <taxon>Basidiomycota</taxon>
        <taxon>Agaricomycotina</taxon>
        <taxon>Agaricomycetes</taxon>
        <taxon>Polyporales</taxon>
        <taxon>Meruliaceae</taxon>
        <taxon>Hermanssonia</taxon>
    </lineage>
</organism>
<evidence type="ECO:0000256" key="3">
    <source>
        <dbReference type="SAM" id="MobiDB-lite"/>
    </source>
</evidence>
<dbReference type="Pfam" id="PF04082">
    <property type="entry name" value="Fungal_trans"/>
    <property type="match status" value="1"/>
</dbReference>
<evidence type="ECO:0000256" key="1">
    <source>
        <dbReference type="ARBA" id="ARBA00004123"/>
    </source>
</evidence>
<comment type="subcellular location">
    <subcellularLocation>
        <location evidence="1">Nucleus</location>
    </subcellularLocation>
</comment>
<evidence type="ECO:0000256" key="2">
    <source>
        <dbReference type="ARBA" id="ARBA00023242"/>
    </source>
</evidence>
<dbReference type="Proteomes" id="UP000186601">
    <property type="component" value="Unassembled WGS sequence"/>
</dbReference>
<dbReference type="GO" id="GO:0006351">
    <property type="term" value="P:DNA-templated transcription"/>
    <property type="evidence" value="ECO:0007669"/>
    <property type="project" value="InterPro"/>
</dbReference>
<dbReference type="OrthoDB" id="424974at2759"/>
<proteinExistence type="predicted"/>
<dbReference type="PANTHER" id="PTHR31001:SF56">
    <property type="entry name" value="ZN(2)-C6 FUNGAL-TYPE DOMAIN-CONTAINING PROTEIN"/>
    <property type="match status" value="1"/>
</dbReference>
<dbReference type="GO" id="GO:0003677">
    <property type="term" value="F:DNA binding"/>
    <property type="evidence" value="ECO:0007669"/>
    <property type="project" value="InterPro"/>
</dbReference>
<sequence>MSAKIKELENALAAAHLHAGLDLPEGDQDRDPHHHYNERRRSYEENPGSLAMDQDGLSRYYGDTAASEGTGMSPMHHFPDLHQLGLPTEVLELLNAFPFGLRDRPHTKFNPITRRDFMKEVLDRMYDFGEIPNLDRLHPHRLAIFFGVMAIGASRSFEVAAAAQAERYYALACATLSLAPIIAEAMCATIQALYVINSFLFITARASSEESWLIVGLCGRLAYRIGLHRDGTRFNLDEDEVQRRRVLFWELYTWDAWLSFVTGRAPCIHLLYTDTKFPEDEHDSGIIGYRSWGYRHAAGCLWQTARATSTSEAMSYDTVMELDRKIRGLPVPVQIQPQLHGFTERSWSNDPASACQQMCHI</sequence>
<dbReference type="InterPro" id="IPR050613">
    <property type="entry name" value="Sec_Metabolite_Reg"/>
</dbReference>
<gene>
    <name evidence="5" type="ORF">PHLCEN_2v11301</name>
</gene>
<dbReference type="EMBL" id="MLYV02001134">
    <property type="protein sequence ID" value="PSR72804.1"/>
    <property type="molecule type" value="Genomic_DNA"/>
</dbReference>
<dbReference type="AlphaFoldDB" id="A0A2R6NK92"/>
<dbReference type="CDD" id="cd12148">
    <property type="entry name" value="fungal_TF_MHR"/>
    <property type="match status" value="1"/>
</dbReference>
<dbReference type="SMART" id="SM00906">
    <property type="entry name" value="Fungal_trans"/>
    <property type="match status" value="1"/>
</dbReference>